<dbReference type="Proteomes" id="UP001055072">
    <property type="component" value="Unassembled WGS sequence"/>
</dbReference>
<reference evidence="1" key="1">
    <citation type="journal article" date="2021" name="Environ. Microbiol.">
        <title>Gene family expansions and transcriptome signatures uncover fungal adaptations to wood decay.</title>
        <authorList>
            <person name="Hage H."/>
            <person name="Miyauchi S."/>
            <person name="Viragh M."/>
            <person name="Drula E."/>
            <person name="Min B."/>
            <person name="Chaduli D."/>
            <person name="Navarro D."/>
            <person name="Favel A."/>
            <person name="Norest M."/>
            <person name="Lesage-Meessen L."/>
            <person name="Balint B."/>
            <person name="Merenyi Z."/>
            <person name="de Eugenio L."/>
            <person name="Morin E."/>
            <person name="Martinez A.T."/>
            <person name="Baldrian P."/>
            <person name="Stursova M."/>
            <person name="Martinez M.J."/>
            <person name="Novotny C."/>
            <person name="Magnuson J.K."/>
            <person name="Spatafora J.W."/>
            <person name="Maurice S."/>
            <person name="Pangilinan J."/>
            <person name="Andreopoulos W."/>
            <person name="LaButti K."/>
            <person name="Hundley H."/>
            <person name="Na H."/>
            <person name="Kuo A."/>
            <person name="Barry K."/>
            <person name="Lipzen A."/>
            <person name="Henrissat B."/>
            <person name="Riley R."/>
            <person name="Ahrendt S."/>
            <person name="Nagy L.G."/>
            <person name="Grigoriev I.V."/>
            <person name="Martin F."/>
            <person name="Rosso M.N."/>
        </authorList>
    </citation>
    <scope>NUCLEOTIDE SEQUENCE</scope>
    <source>
        <strain evidence="1">CBS 384.51</strain>
    </source>
</reference>
<comment type="caution">
    <text evidence="1">The sequence shown here is derived from an EMBL/GenBank/DDBJ whole genome shotgun (WGS) entry which is preliminary data.</text>
</comment>
<protein>
    <submittedName>
        <fullName evidence="1">Uncharacterized protein</fullName>
    </submittedName>
</protein>
<dbReference type="EMBL" id="MU274900">
    <property type="protein sequence ID" value="KAI0094992.1"/>
    <property type="molecule type" value="Genomic_DNA"/>
</dbReference>
<accession>A0ACB8UKS0</accession>
<evidence type="ECO:0000313" key="2">
    <source>
        <dbReference type="Proteomes" id="UP001055072"/>
    </source>
</evidence>
<gene>
    <name evidence="1" type="ORF">BDY19DRAFT_1052735</name>
</gene>
<keyword evidence="2" id="KW-1185">Reference proteome</keyword>
<evidence type="ECO:0000313" key="1">
    <source>
        <dbReference type="EMBL" id="KAI0094992.1"/>
    </source>
</evidence>
<proteinExistence type="predicted"/>
<organism evidence="1 2">
    <name type="scientific">Irpex rosettiformis</name>
    <dbReference type="NCBI Taxonomy" id="378272"/>
    <lineage>
        <taxon>Eukaryota</taxon>
        <taxon>Fungi</taxon>
        <taxon>Dikarya</taxon>
        <taxon>Basidiomycota</taxon>
        <taxon>Agaricomycotina</taxon>
        <taxon>Agaricomycetes</taxon>
        <taxon>Polyporales</taxon>
        <taxon>Irpicaceae</taxon>
        <taxon>Irpex</taxon>
    </lineage>
</organism>
<sequence length="164" mass="17738">MSSDLVWLLTRKSNAFIVKKVPEGPIFSREHGNLLNLHSQKYSGIANEKACRIPASKMETANLYSQAIHIGQGPSSIQVVSRKTGSSLHAVRKAFVSSSIRSRSGPRRAAGVVAGFAKRGYRPDLRQAALARTSALILAQKEKKPAPPKKIRGKKAVEIKAALA</sequence>
<name>A0ACB8UKS0_9APHY</name>